<gene>
    <name evidence="10" type="ORF">MN116_001118</name>
</gene>
<keyword evidence="11" id="KW-1185">Reference proteome</keyword>
<feature type="domain" description="C2H2-type" evidence="9">
    <location>
        <begin position="476"/>
        <end position="499"/>
    </location>
</feature>
<evidence type="ECO:0000256" key="5">
    <source>
        <dbReference type="ARBA" id="ARBA00022833"/>
    </source>
</evidence>
<evidence type="ECO:0000256" key="4">
    <source>
        <dbReference type="ARBA" id="ARBA00022771"/>
    </source>
</evidence>
<dbReference type="Pfam" id="PF00096">
    <property type="entry name" value="zf-C2H2"/>
    <property type="match status" value="2"/>
</dbReference>
<dbReference type="FunFam" id="3.30.160.60:FF:000452">
    <property type="entry name" value="Transcription factor Ovo-like 2"/>
    <property type="match status" value="1"/>
</dbReference>
<keyword evidence="4 7" id="KW-0863">Zinc-finger</keyword>
<evidence type="ECO:0000313" key="10">
    <source>
        <dbReference type="EMBL" id="KAK4475870.1"/>
    </source>
</evidence>
<feature type="region of interest" description="Disordered" evidence="8">
    <location>
        <begin position="112"/>
        <end position="132"/>
    </location>
</feature>
<reference evidence="10" key="1">
    <citation type="submission" date="2022-04" db="EMBL/GenBank/DDBJ databases">
        <authorList>
            <person name="Xu L."/>
            <person name="Lv Z."/>
        </authorList>
    </citation>
    <scope>NUCLEOTIDE SEQUENCE</scope>
    <source>
        <strain evidence="10">LV_2022a</strain>
    </source>
</reference>
<organism evidence="10 11">
    <name type="scientific">Schistosoma mekongi</name>
    <name type="common">Parasitic worm</name>
    <dbReference type="NCBI Taxonomy" id="38744"/>
    <lineage>
        <taxon>Eukaryota</taxon>
        <taxon>Metazoa</taxon>
        <taxon>Spiralia</taxon>
        <taxon>Lophotrochozoa</taxon>
        <taxon>Platyhelminthes</taxon>
        <taxon>Trematoda</taxon>
        <taxon>Digenea</taxon>
        <taxon>Strigeidida</taxon>
        <taxon>Schistosomatoidea</taxon>
        <taxon>Schistosomatidae</taxon>
        <taxon>Schistosoma</taxon>
    </lineage>
</organism>
<comment type="caution">
    <text evidence="10">The sequence shown here is derived from an EMBL/GenBank/DDBJ whole genome shotgun (WGS) entry which is preliminary data.</text>
</comment>
<evidence type="ECO:0000256" key="8">
    <source>
        <dbReference type="SAM" id="MobiDB-lite"/>
    </source>
</evidence>
<dbReference type="EMBL" id="JALJAT010000001">
    <property type="protein sequence ID" value="KAK4475870.1"/>
    <property type="molecule type" value="Genomic_DNA"/>
</dbReference>
<dbReference type="InterPro" id="IPR013087">
    <property type="entry name" value="Znf_C2H2_type"/>
</dbReference>
<protein>
    <recommendedName>
        <fullName evidence="9">C2H2-type domain-containing protein</fullName>
    </recommendedName>
</protein>
<reference evidence="10" key="2">
    <citation type="journal article" date="2023" name="Infect Dis Poverty">
        <title>Chromosome-scale genome of the human blood fluke Schistosoma mekongi and its implications for public health.</title>
        <authorList>
            <person name="Zhou M."/>
            <person name="Xu L."/>
            <person name="Xu D."/>
            <person name="Chen W."/>
            <person name="Khan J."/>
            <person name="Hu Y."/>
            <person name="Huang H."/>
            <person name="Wei H."/>
            <person name="Zhang Y."/>
            <person name="Chusongsang P."/>
            <person name="Tanasarnprasert K."/>
            <person name="Hu X."/>
            <person name="Limpanont Y."/>
            <person name="Lv Z."/>
        </authorList>
    </citation>
    <scope>NUCLEOTIDE SEQUENCE</scope>
    <source>
        <strain evidence="10">LV_2022a</strain>
    </source>
</reference>
<keyword evidence="5" id="KW-0862">Zinc</keyword>
<comment type="subcellular location">
    <subcellularLocation>
        <location evidence="1">Nucleus</location>
    </subcellularLocation>
</comment>
<keyword evidence="6" id="KW-0539">Nucleus</keyword>
<dbReference type="Proteomes" id="UP001292079">
    <property type="component" value="Unassembled WGS sequence"/>
</dbReference>
<dbReference type="GO" id="GO:0009913">
    <property type="term" value="P:epidermal cell differentiation"/>
    <property type="evidence" value="ECO:0007669"/>
    <property type="project" value="TreeGrafter"/>
</dbReference>
<evidence type="ECO:0000313" key="11">
    <source>
        <dbReference type="Proteomes" id="UP001292079"/>
    </source>
</evidence>
<dbReference type="GO" id="GO:0008270">
    <property type="term" value="F:zinc ion binding"/>
    <property type="evidence" value="ECO:0007669"/>
    <property type="project" value="UniProtKB-KW"/>
</dbReference>
<sequence>MNITLRYLGDRLIEKNIEQIEHAKRILRSKVKEKTIRVLFKMLNTLGNNIIPSYSYKNPEIFPESNNFTKLFTILIAQQQRDFKNVDEELQLKNRYHPVFIENSLIYNPLNQKESSPKLTTTTAGNTQHDSQGIRQDSFVKSKQQLKFGIDTILGSVDKNEKSMSKSNEVTNELKKLLEVKTNQLSVKTTTCIMSANETLSNRMNIYYDEQKSVMNKEVFPTNVNHLPSSEMIKTLPMNLSTHQSPTFFFSSCDHQYHQYSPSSFCIRPSMPLDSPLFLSSGSFPFITKITKSSSVSSSSSSSPYLSPTVSKGHLYFQESPSKLWTNAQISNETVRSTECSNVKMRKSSVLSAIDSSYLSGDQGGNVIKNPSTIDLLKSIGPVEFINNGAGIKNPLASSTKSEREWLNQLYVSQIGANEYVCKACGKHFQLLRLLTRHIKCHSQLHRYLCKFCFKGFNDTFDLKRHTRTHTGVRPYRCSDCTKAFTQRCSLEAHGRKVHGRPLQYAFKERRDKLYVCEECGFSTTDGENLRQHTQTIHLTMKSSIRQMLATDSSSSLLPLFPN</sequence>
<feature type="domain" description="C2H2-type" evidence="9">
    <location>
        <begin position="420"/>
        <end position="447"/>
    </location>
</feature>
<evidence type="ECO:0000259" key="9">
    <source>
        <dbReference type="PROSITE" id="PS50157"/>
    </source>
</evidence>
<accession>A0AAE2DA54</accession>
<keyword evidence="3" id="KW-0677">Repeat</keyword>
<proteinExistence type="predicted"/>
<evidence type="ECO:0000256" key="6">
    <source>
        <dbReference type="ARBA" id="ARBA00023242"/>
    </source>
</evidence>
<evidence type="ECO:0000256" key="2">
    <source>
        <dbReference type="ARBA" id="ARBA00022723"/>
    </source>
</evidence>
<dbReference type="GO" id="GO:0005634">
    <property type="term" value="C:nucleus"/>
    <property type="evidence" value="ECO:0007669"/>
    <property type="project" value="UniProtKB-SubCell"/>
</dbReference>
<dbReference type="PANTHER" id="PTHR10032">
    <property type="entry name" value="ZINC FINGER PROTEIN WITH KRAB AND SCAN DOMAINS"/>
    <property type="match status" value="1"/>
</dbReference>
<evidence type="ECO:0000256" key="1">
    <source>
        <dbReference type="ARBA" id="ARBA00004123"/>
    </source>
</evidence>
<dbReference type="InterPro" id="IPR036236">
    <property type="entry name" value="Znf_C2H2_sf"/>
</dbReference>
<name>A0AAE2DA54_SCHME</name>
<evidence type="ECO:0000256" key="3">
    <source>
        <dbReference type="ARBA" id="ARBA00022737"/>
    </source>
</evidence>
<dbReference type="PROSITE" id="PS00028">
    <property type="entry name" value="ZINC_FINGER_C2H2_1"/>
    <property type="match status" value="2"/>
</dbReference>
<dbReference type="PANTHER" id="PTHR10032:SF271">
    <property type="entry name" value="RH12261P-RELATED"/>
    <property type="match status" value="1"/>
</dbReference>
<dbReference type="AlphaFoldDB" id="A0AAE2DA54"/>
<feature type="domain" description="C2H2-type" evidence="9">
    <location>
        <begin position="448"/>
        <end position="475"/>
    </location>
</feature>
<keyword evidence="2" id="KW-0479">Metal-binding</keyword>
<feature type="domain" description="C2H2-type" evidence="9">
    <location>
        <begin position="515"/>
        <end position="543"/>
    </location>
</feature>
<dbReference type="SUPFAM" id="SSF57667">
    <property type="entry name" value="beta-beta-alpha zinc fingers"/>
    <property type="match status" value="3"/>
</dbReference>
<dbReference type="GO" id="GO:0000978">
    <property type="term" value="F:RNA polymerase II cis-regulatory region sequence-specific DNA binding"/>
    <property type="evidence" value="ECO:0007669"/>
    <property type="project" value="TreeGrafter"/>
</dbReference>
<dbReference type="GO" id="GO:0000981">
    <property type="term" value="F:DNA-binding transcription factor activity, RNA polymerase II-specific"/>
    <property type="evidence" value="ECO:0007669"/>
    <property type="project" value="TreeGrafter"/>
</dbReference>
<dbReference type="PROSITE" id="PS50157">
    <property type="entry name" value="ZINC_FINGER_C2H2_2"/>
    <property type="match status" value="4"/>
</dbReference>
<evidence type="ECO:0000256" key="7">
    <source>
        <dbReference type="PROSITE-ProRule" id="PRU00042"/>
    </source>
</evidence>
<dbReference type="SMART" id="SM00355">
    <property type="entry name" value="ZnF_C2H2"/>
    <property type="match status" value="4"/>
</dbReference>
<dbReference type="Gene3D" id="3.30.160.60">
    <property type="entry name" value="Classic Zinc Finger"/>
    <property type="match status" value="2"/>
</dbReference>
<dbReference type="InterPro" id="IPR027756">
    <property type="entry name" value="Ovo-like"/>
</dbReference>